<gene>
    <name evidence="1" type="ORF">OFBG_01002</name>
</gene>
<protein>
    <recommendedName>
        <fullName evidence="3">Bacteriophage protein</fullName>
    </recommendedName>
</protein>
<reference evidence="1 2" key="1">
    <citation type="submission" date="2009-02" db="EMBL/GenBank/DDBJ databases">
        <title>The Genome Sequence of Oxalobacter formigenes OXCC13.</title>
        <authorList>
            <consortium name="The Broad Institute Genome Sequencing Platform"/>
            <person name="Ward D."/>
            <person name="Young S.K."/>
            <person name="Kodira C.D."/>
            <person name="Zeng Q."/>
            <person name="Koehrsen M."/>
            <person name="Alvarado L."/>
            <person name="Berlin A."/>
            <person name="Borenstein D."/>
            <person name="Chen Z."/>
            <person name="Engels R."/>
            <person name="Freedman E."/>
            <person name="Gellesch M."/>
            <person name="Goldberg J."/>
            <person name="Griggs A."/>
            <person name="Gujja S."/>
            <person name="Heiman D."/>
            <person name="Hepburn T."/>
            <person name="Howarth C."/>
            <person name="Jen D."/>
            <person name="Larson L."/>
            <person name="Lewis B."/>
            <person name="Mehta T."/>
            <person name="Park D."/>
            <person name="Pearson M."/>
            <person name="Roberts A."/>
            <person name="Saif S."/>
            <person name="Shea T."/>
            <person name="Shenoy N."/>
            <person name="Sisk P."/>
            <person name="Stolte C."/>
            <person name="Sykes S."/>
            <person name="Walk T."/>
            <person name="White J."/>
            <person name="Yandava C."/>
            <person name="Allison M.J."/>
            <person name="Lander E."/>
            <person name="Nusbaum C."/>
            <person name="Galagan J."/>
            <person name="Birren B."/>
        </authorList>
    </citation>
    <scope>NUCLEOTIDE SEQUENCE [LARGE SCALE GENOMIC DNA]</scope>
    <source>
        <strain evidence="1 2">OXCC13</strain>
    </source>
</reference>
<dbReference type="EMBL" id="GG658170">
    <property type="protein sequence ID" value="EEO29974.1"/>
    <property type="molecule type" value="Genomic_DNA"/>
</dbReference>
<dbReference type="InterPro" id="IPR049156">
    <property type="entry name" value="Phage_chap_TAC_15-like"/>
</dbReference>
<sequence>MMNEITIAGNTYRYGKLNAIEQFHLERRILPLVFSAFPAFSSVMEEKGEDAVISWEEVIEKSKPLADALSGMSDEDAEYVTRTCLGVVHRKQGMEWSPVMSDGNLMFDDLDAFEMVLLSFFVIRRNLANFMQKLVTFLADPVK</sequence>
<dbReference type="Pfam" id="PF21822">
    <property type="entry name" value="Phage_TAC_15"/>
    <property type="match status" value="1"/>
</dbReference>
<keyword evidence="2" id="KW-1185">Reference proteome</keyword>
<dbReference type="Proteomes" id="UP000005089">
    <property type="component" value="Unassembled WGS sequence"/>
</dbReference>
<name>C3X9U8_OXAFO</name>
<dbReference type="eggNOG" id="ENOG5032ZQZ">
    <property type="taxonomic scope" value="Bacteria"/>
</dbReference>
<proteinExistence type="predicted"/>
<dbReference type="AlphaFoldDB" id="C3X9U8"/>
<evidence type="ECO:0008006" key="3">
    <source>
        <dbReference type="Google" id="ProtNLM"/>
    </source>
</evidence>
<dbReference type="STRING" id="847.BRW83_1145"/>
<accession>C3X9U8</accession>
<evidence type="ECO:0000313" key="2">
    <source>
        <dbReference type="Proteomes" id="UP000005089"/>
    </source>
</evidence>
<organism evidence="1 2">
    <name type="scientific">Oxalobacter formigenes OXCC13</name>
    <dbReference type="NCBI Taxonomy" id="556269"/>
    <lineage>
        <taxon>Bacteria</taxon>
        <taxon>Pseudomonadati</taxon>
        <taxon>Pseudomonadota</taxon>
        <taxon>Betaproteobacteria</taxon>
        <taxon>Burkholderiales</taxon>
        <taxon>Oxalobacteraceae</taxon>
        <taxon>Oxalobacter</taxon>
    </lineage>
</organism>
<dbReference type="HOGENOM" id="CLU_124318_0_0_4"/>
<evidence type="ECO:0000313" key="1">
    <source>
        <dbReference type="EMBL" id="EEO29974.1"/>
    </source>
</evidence>